<feature type="domain" description="DUF5979" evidence="7">
    <location>
        <begin position="1481"/>
        <end position="1573"/>
    </location>
</feature>
<keyword evidence="4" id="KW-1133">Transmembrane helix</keyword>
<accession>A0A4Q9GTL1</accession>
<keyword evidence="4" id="KW-0472">Membrane</keyword>
<feature type="domain" description="DUF5979" evidence="7">
    <location>
        <begin position="1257"/>
        <end position="1361"/>
    </location>
</feature>
<evidence type="ECO:0000259" key="7">
    <source>
        <dbReference type="Pfam" id="PF19407"/>
    </source>
</evidence>
<dbReference type="RefSeq" id="WP_130982170.1">
    <property type="nucleotide sequence ID" value="NZ_SISG01000001.1"/>
</dbReference>
<keyword evidence="2" id="KW-0964">Secreted</keyword>
<evidence type="ECO:0000256" key="5">
    <source>
        <dbReference type="SAM" id="SignalP"/>
    </source>
</evidence>
<feature type="domain" description="DUF5979" evidence="7">
    <location>
        <begin position="1144"/>
        <end position="1239"/>
    </location>
</feature>
<keyword evidence="9" id="KW-1185">Reference proteome</keyword>
<feature type="chain" id="PRO_5020658723" evidence="5">
    <location>
        <begin position="39"/>
        <end position="2274"/>
    </location>
</feature>
<dbReference type="Pfam" id="PF17210">
    <property type="entry name" value="SdrD_B"/>
    <property type="match status" value="1"/>
</dbReference>
<dbReference type="EMBL" id="SISG01000001">
    <property type="protein sequence ID" value="TBN58061.1"/>
    <property type="molecule type" value="Genomic_DNA"/>
</dbReference>
<gene>
    <name evidence="8" type="ORF">EYE40_12020</name>
</gene>
<dbReference type="InterPro" id="IPR013783">
    <property type="entry name" value="Ig-like_fold"/>
</dbReference>
<evidence type="ECO:0000256" key="2">
    <source>
        <dbReference type="ARBA" id="ARBA00022525"/>
    </source>
</evidence>
<dbReference type="SUPFAM" id="SSF63825">
    <property type="entry name" value="YWTD domain"/>
    <property type="match status" value="1"/>
</dbReference>
<evidence type="ECO:0000256" key="1">
    <source>
        <dbReference type="ARBA" id="ARBA00004613"/>
    </source>
</evidence>
<keyword evidence="3 5" id="KW-0732">Signal</keyword>
<dbReference type="Gene3D" id="2.60.40.10">
    <property type="entry name" value="Immunoglobulins"/>
    <property type="match status" value="2"/>
</dbReference>
<evidence type="ECO:0000256" key="3">
    <source>
        <dbReference type="ARBA" id="ARBA00022729"/>
    </source>
</evidence>
<evidence type="ECO:0000259" key="6">
    <source>
        <dbReference type="Pfam" id="PF17210"/>
    </source>
</evidence>
<dbReference type="Pfam" id="PF19407">
    <property type="entry name" value="DUF5979"/>
    <property type="match status" value="7"/>
</dbReference>
<keyword evidence="4" id="KW-0812">Transmembrane</keyword>
<dbReference type="InterPro" id="IPR046022">
    <property type="entry name" value="DUF5979"/>
</dbReference>
<name>A0A4Q9GTL1_9MICO</name>
<evidence type="ECO:0000313" key="9">
    <source>
        <dbReference type="Proteomes" id="UP000294194"/>
    </source>
</evidence>
<feature type="signal peptide" evidence="5">
    <location>
        <begin position="1"/>
        <end position="38"/>
    </location>
</feature>
<dbReference type="GO" id="GO:0005576">
    <property type="term" value="C:extracellular region"/>
    <property type="evidence" value="ECO:0007669"/>
    <property type="project" value="UniProtKB-SubCell"/>
</dbReference>
<organism evidence="8 9">
    <name type="scientific">Glaciihabitans arcticus</name>
    <dbReference type="NCBI Taxonomy" id="2668039"/>
    <lineage>
        <taxon>Bacteria</taxon>
        <taxon>Bacillati</taxon>
        <taxon>Actinomycetota</taxon>
        <taxon>Actinomycetes</taxon>
        <taxon>Micrococcales</taxon>
        <taxon>Microbacteriaceae</taxon>
        <taxon>Glaciihabitans</taxon>
    </lineage>
</organism>
<reference evidence="9" key="1">
    <citation type="submission" date="2019-02" db="EMBL/GenBank/DDBJ databases">
        <title>Glaciihabitans arcticus sp. nov., a psychrotolerant bacterium isolated from polar soil.</title>
        <authorList>
            <person name="Dahal R.H."/>
        </authorList>
    </citation>
    <scope>NUCLEOTIDE SEQUENCE [LARGE SCALE GENOMIC DNA]</scope>
    <source>
        <strain evidence="9">RP-3-7</strain>
    </source>
</reference>
<feature type="domain" description="DUF5979" evidence="7">
    <location>
        <begin position="1032"/>
        <end position="1135"/>
    </location>
</feature>
<dbReference type="SUPFAM" id="SSF117074">
    <property type="entry name" value="Hypothetical protein PA1324"/>
    <property type="match status" value="2"/>
</dbReference>
<feature type="domain" description="SD-repeat containing protein B" evidence="6">
    <location>
        <begin position="673"/>
        <end position="733"/>
    </location>
</feature>
<sequence>MLAGLKRARSFRVVAATLATMVVVSGLTLSAAPQAAQAATGSVSGTVFRDFNANGRFDTTVAAHSGVAVDTGIGGVTITAYNSANAVFGTTTSSASSAALGQWTITGTTGALPGTLRVEFTGLPAGFTPSPMYNATAGTRNGSNVQFVSLGASNVNFGANVPETYSQSNAPLVTAIQYSGQPIYTGTPASADASANPAVVAAPYSLNQPANGSTSTGATAFAGRTTLATFGQVGSVWGTAYRPSANDIFVSATYKRHSGLGTLGIGGIYRISNVLTSTGTVSTGSTVSAWKDITAAPLNIPLGTVQSNDARGLKGAGDSAYDADAFAKAGTVGIGGMTVSADGKTLYLINLFNKTLVAIDITTINSPTVISTTPLGLTVGQRPWALTLHNDQLYVGWVSTGETVAGFNPGQSAAAAGMTANVMRTALPVSSGSTFTTVLNGASLGYAKGDIYSNVLAPQSQRWNTWTGTWSWTGGRVSEAGAGWHMYPQPVLSGLYFDESNYLTLGFSDRTSIQGGNRNFSTESPSTNHYETGASGDILIASTNNGNSWTLESNGTAGARTTATQNAAQGPGGFEFYNDRMNVGDGTTHQEVALGALAGIRGTKEVVTTAYDPLAGIRLAGTSWYSTTNGANIAGYEHTADPGGSTTSTSSGTFQKGGGLGAVQLLAEAAPIEVGNRVWFDADQDGIQDADEPAIAGATVELRKGGTLIKSVTTAADGSYYFSSDPDSAYYAGTGFVADGGDYTITFVKPAGNLTLTGPNAAAFGTIAWSDASLTSTGGSALAGSDPNPSSGVVTFSAGPAGWVNHDIDAGYTANASFTVAKALAGPGVPVAGQTFTMIATATDFRGNALSLGAAGTITLVAGATSSPVAVPTGTFVTVAESGTTAYKTVVISPSTAALVTGNTAVEFTVTNTLYEAGTFRVSKSVTGAAAGSVANAQSFSVNYSYTGGSGTLTVTKGGTSTFSDPIPRGAVVTLTEATPVGAPASVVWGTPVWSGTGVTSNANGTATFTMAEGASLDVALQNPTTQLTGGFTVAKTVTGTAESLVPAGRSFALQYSVDNGANWIDAPVTRDSTVSVNGIPTGTTVLVRELSSTNNLPNATWGTPVFSGPGVTTTAGVTSFVTGDGTLVAVALNNPITQQLGDFSVTKSVTGTGAGSVGNAYAFTVEYSTNGGTTWIPRTVSKASPSFTVTGLPAGSSVLVRETAPTANIADVEWGTPVYSGTGVTTTAGVASFTVVANSDLAVGIENPATQLLGSFSVTKAVTGTGAASVTNGYSFVVQYSVDGGTTWTNRTVSKNAPTFTIAGVPTGTQVRVREVAPTADIVDVAWGTPVYSGAGVTTTAGVARLTVGNGTTVAVGLENPTTQLTGRFSITKSVGADATASVPANTPFTLQYSTDGGTTWTTTTVTKASPTFTSPALPTGTTVLVKEDAPANIADVTWGDPIFSGSGVTVTADGASLVIGNATTVAVGLLNPTTQLVQFSITKNVTGPAASTLTAGHLFTGTWDYPGKATPGTFSIVNGGVFTSPGIPQGTVVTITETAPTGGLPAGSSWGIPTLITGATTSANGDPITMSALGVTAVELKNPTFVSARVSIVKGDELGNAADTMPDAAAYSAGESRQIDITVTNTGTDDLEDITLTDVSLTGAIVSDLSWTLPNNDVVPAVLVGSTWTAVLPAATSWKPGEIITGTATLTVGLGSVAHTDRVTVTATGTNTNTPVTDTNDYNAFTGGIQVIEYDGEVADPAVGGPGAWVIPTKPLVSDDQDANDTDHAVVYPVNTPQTVRWVVTNTGTTSLTNIDLRNPVTGVTDVPGIWTADLSDFGGPAQYTFVPGTPWPGILPPGASFFATGTLTLPANGSHADLVTVTANIVVPGTASIALDDSGDPVLVDDEDPFHAKSGIGPFVDIEKGDGTGTTIANDADSMLDAEDYEPGETRTVVVRVQNTGDEDLIDVTLSDETLAGASVQSLVWTFPDTTTATASLVGGALTADWAATHNGAAVWEPGDWIYGTAQLTVNATDAPHADDVTVTAVGADSSIAVTDHDLYNAVTGAVQVIKYDGDTPDPAVKDALGNWIVPSKSAMNADQDADTAANAVQVAPGSQRTIHWVITNTGTTTLTSLDVKDVTISGPPIDAGWTADLSPIGGPAAYDFVASGPWEGEFAPGQSFFSEGTYRLGAFQTHSDNVEVIATIVVPETDAAGVPTGNPLRNLAGNLVPLTNSAGVVHTVDGGDPFTARARLSLVITGVEMQLALVMAVALLILGFCLMMLGRRRRRARV</sequence>
<comment type="subcellular location">
    <subcellularLocation>
        <location evidence="1">Secreted</location>
    </subcellularLocation>
</comment>
<dbReference type="InterPro" id="IPR033764">
    <property type="entry name" value="Sdr_B"/>
</dbReference>
<evidence type="ECO:0000256" key="4">
    <source>
        <dbReference type="SAM" id="Phobius"/>
    </source>
</evidence>
<protein>
    <submittedName>
        <fullName evidence="8">Uncharacterized protein</fullName>
    </submittedName>
</protein>
<feature type="transmembrane region" description="Helical" evidence="4">
    <location>
        <begin position="2245"/>
        <end position="2265"/>
    </location>
</feature>
<proteinExistence type="predicted"/>
<dbReference type="Proteomes" id="UP000294194">
    <property type="component" value="Unassembled WGS sequence"/>
</dbReference>
<feature type="domain" description="DUF5979" evidence="7">
    <location>
        <begin position="818"/>
        <end position="913"/>
    </location>
</feature>
<comment type="caution">
    <text evidence="8">The sequence shown here is derived from an EMBL/GenBank/DDBJ whole genome shotgun (WGS) entry which is preliminary data.</text>
</comment>
<feature type="domain" description="DUF5979" evidence="7">
    <location>
        <begin position="920"/>
        <end position="1010"/>
    </location>
</feature>
<dbReference type="GO" id="GO:0005975">
    <property type="term" value="P:carbohydrate metabolic process"/>
    <property type="evidence" value="ECO:0007669"/>
    <property type="project" value="UniProtKB-ARBA"/>
</dbReference>
<evidence type="ECO:0000313" key="8">
    <source>
        <dbReference type="EMBL" id="TBN58061.1"/>
    </source>
</evidence>
<feature type="domain" description="DUF5979" evidence="7">
    <location>
        <begin position="1370"/>
        <end position="1470"/>
    </location>
</feature>